<evidence type="ECO:0000313" key="9">
    <source>
        <dbReference type="Proteomes" id="UP001304515"/>
    </source>
</evidence>
<accession>A0AA96J8P6</accession>
<evidence type="ECO:0000256" key="1">
    <source>
        <dbReference type="ARBA" id="ARBA00004442"/>
    </source>
</evidence>
<feature type="chain" id="PRO_5044705263" evidence="5">
    <location>
        <begin position="20"/>
        <end position="624"/>
    </location>
</feature>
<evidence type="ECO:0000256" key="2">
    <source>
        <dbReference type="ARBA" id="ARBA00023136"/>
    </source>
</evidence>
<dbReference type="PROSITE" id="PS51123">
    <property type="entry name" value="OMPA_2"/>
    <property type="match status" value="1"/>
</dbReference>
<dbReference type="PRINTS" id="PR01021">
    <property type="entry name" value="OMPADOMAIN"/>
</dbReference>
<organism evidence="8 9">
    <name type="scientific">Flavobacterium capsici</name>
    <dbReference type="NCBI Taxonomy" id="3075618"/>
    <lineage>
        <taxon>Bacteria</taxon>
        <taxon>Pseudomonadati</taxon>
        <taxon>Bacteroidota</taxon>
        <taxon>Flavobacteriia</taxon>
        <taxon>Flavobacteriales</taxon>
        <taxon>Flavobacteriaceae</taxon>
        <taxon>Flavobacterium</taxon>
    </lineage>
</organism>
<keyword evidence="9" id="KW-1185">Reference proteome</keyword>
<dbReference type="InterPro" id="IPR011042">
    <property type="entry name" value="6-blade_b-propeller_TolB-like"/>
</dbReference>
<dbReference type="SUPFAM" id="SSF103088">
    <property type="entry name" value="OmpA-like"/>
    <property type="match status" value="1"/>
</dbReference>
<dbReference type="Pfam" id="PF00691">
    <property type="entry name" value="OmpA"/>
    <property type="match status" value="1"/>
</dbReference>
<dbReference type="PANTHER" id="PTHR30329">
    <property type="entry name" value="STATOR ELEMENT OF FLAGELLAR MOTOR COMPLEX"/>
    <property type="match status" value="1"/>
</dbReference>
<dbReference type="SUPFAM" id="SSF82171">
    <property type="entry name" value="DPP6 N-terminal domain-like"/>
    <property type="match status" value="1"/>
</dbReference>
<dbReference type="Gene3D" id="2.120.10.30">
    <property type="entry name" value="TolB, C-terminal domain"/>
    <property type="match status" value="1"/>
</dbReference>
<evidence type="ECO:0000256" key="3">
    <source>
        <dbReference type="ARBA" id="ARBA00023237"/>
    </source>
</evidence>
<dbReference type="Gene3D" id="3.30.1330.60">
    <property type="entry name" value="OmpA-like domain"/>
    <property type="match status" value="1"/>
</dbReference>
<dbReference type="EMBL" id="CP134878">
    <property type="protein sequence ID" value="WNM19604.1"/>
    <property type="molecule type" value="Genomic_DNA"/>
</dbReference>
<dbReference type="InterPro" id="IPR008969">
    <property type="entry name" value="CarboxyPept-like_regulatory"/>
</dbReference>
<dbReference type="InterPro" id="IPR006664">
    <property type="entry name" value="OMP_bac"/>
</dbReference>
<feature type="signal peptide" evidence="5">
    <location>
        <begin position="1"/>
        <end position="19"/>
    </location>
</feature>
<dbReference type="GO" id="GO:0009279">
    <property type="term" value="C:cell outer membrane"/>
    <property type="evidence" value="ECO:0007669"/>
    <property type="project" value="UniProtKB-SubCell"/>
</dbReference>
<reference evidence="8 9" key="1">
    <citation type="submission" date="2023-09" db="EMBL/GenBank/DDBJ databases">
        <title>Flavobacterium sp. a novel bacteria isolate from Pepper rhizosphere.</title>
        <authorList>
            <person name="Peng Y."/>
            <person name="Lee J."/>
        </authorList>
    </citation>
    <scope>NUCLEOTIDE SEQUENCE [LARGE SCALE GENOMIC DNA]</scope>
    <source>
        <strain evidence="7">PMR2A8</strain>
        <strain evidence="8 9">PMTSA4</strain>
    </source>
</reference>
<evidence type="ECO:0000256" key="4">
    <source>
        <dbReference type="PROSITE-ProRule" id="PRU00473"/>
    </source>
</evidence>
<dbReference type="Gene3D" id="2.60.40.1120">
    <property type="entry name" value="Carboxypeptidase-like, regulatory domain"/>
    <property type="match status" value="1"/>
</dbReference>
<dbReference type="SUPFAM" id="SSF48452">
    <property type="entry name" value="TPR-like"/>
    <property type="match status" value="1"/>
</dbReference>
<dbReference type="RefSeq" id="WP_313324494.1">
    <property type="nucleotide sequence ID" value="NZ_CP134878.1"/>
</dbReference>
<evidence type="ECO:0000313" key="8">
    <source>
        <dbReference type="EMBL" id="WNM20993.1"/>
    </source>
</evidence>
<sequence length="624" mass="69897">MRNIITAFYLLFMLSLGFAQNKNTSKADAFFDSYQYVSAIEEYLKLAENKNATSYVYSKLADSYYNIFNPDEAAKWYAKAVEGKKVDAEVYYRYAQTLKSLGKYKEANSQMEIFSKLLPNDSRAKEFKENPNYIPSLSNQTKMFDVAETSISYKNQSSFGAILTNENELYFTSTKNTSKRTDKSIDQPYLDIYKAKRNDNGTFSEAESINELNTPYHDGPVSISSDGKTMFFARDGLSEGSYQKDKTGNLKVGQQGIYKAIKIGDKWSNIESLPINSIKYSVTNPSLSIDGKTLYFASDMPGGIGESDIWKISIEGNNYGKPENLGPKVNTAGKENFPFITEDDILYFGSMGKQGFGGLDVYKIDLKTNDDAINVGKPVNSEKDDFSFSFNKKANIGFFSSNRNGFDAVFSATPICKTNAIIVVTNKKSGEIINNASVTILDNKGNTIQSQKTNTKGMVQYEVECGMYYSLQVSADNYETATAVLEKSSEKETTTPVQLLPEEVIITEKEVILKSIYFDFDKSNITAQGAKELDKLVNVMKKYPEMVIFVKSHTDSKGKDDYNLKLSEQRAQATVQYVISKGIDKERITGKGFGSTEPKINCGKKCTDEQHAQNRRSEFLIVKK</sequence>
<dbReference type="InterPro" id="IPR006665">
    <property type="entry name" value="OmpA-like"/>
</dbReference>
<evidence type="ECO:0000256" key="5">
    <source>
        <dbReference type="SAM" id="SignalP"/>
    </source>
</evidence>
<dbReference type="EMBL" id="CP134890">
    <property type="protein sequence ID" value="WNM20993.1"/>
    <property type="molecule type" value="Genomic_DNA"/>
</dbReference>
<keyword evidence="3" id="KW-0998">Cell outer membrane</keyword>
<dbReference type="InterPro" id="IPR011659">
    <property type="entry name" value="WD40"/>
</dbReference>
<keyword evidence="5" id="KW-0732">Signal</keyword>
<gene>
    <name evidence="8" type="ORF">RN605_09880</name>
    <name evidence="7" type="ORF">RN608_02710</name>
</gene>
<dbReference type="InterPro" id="IPR011990">
    <property type="entry name" value="TPR-like_helical_dom_sf"/>
</dbReference>
<dbReference type="KEGG" id="fcj:RN605_09880"/>
<accession>A0AA96F131</accession>
<dbReference type="Gene3D" id="1.25.40.10">
    <property type="entry name" value="Tetratricopeptide repeat domain"/>
    <property type="match status" value="1"/>
</dbReference>
<name>A0AA96F131_9FLAO</name>
<keyword evidence="2 4" id="KW-0472">Membrane</keyword>
<proteinExistence type="predicted"/>
<protein>
    <submittedName>
        <fullName evidence="8">OmpA family protein</fullName>
    </submittedName>
</protein>
<dbReference type="Proteomes" id="UP001304515">
    <property type="component" value="Chromosome"/>
</dbReference>
<dbReference type="CDD" id="cd07185">
    <property type="entry name" value="OmpA_C-like"/>
    <property type="match status" value="1"/>
</dbReference>
<evidence type="ECO:0000313" key="7">
    <source>
        <dbReference type="EMBL" id="WNM19604.1"/>
    </source>
</evidence>
<dbReference type="InterPro" id="IPR036737">
    <property type="entry name" value="OmpA-like_sf"/>
</dbReference>
<dbReference type="Pfam" id="PF07676">
    <property type="entry name" value="PD40"/>
    <property type="match status" value="2"/>
</dbReference>
<comment type="subcellular location">
    <subcellularLocation>
        <location evidence="1">Cell outer membrane</location>
    </subcellularLocation>
</comment>
<dbReference type="InterPro" id="IPR050330">
    <property type="entry name" value="Bact_OuterMem_StrucFunc"/>
</dbReference>
<dbReference type="AlphaFoldDB" id="A0AA96F131"/>
<evidence type="ECO:0000259" key="6">
    <source>
        <dbReference type="PROSITE" id="PS51123"/>
    </source>
</evidence>
<feature type="domain" description="OmpA-like" evidence="6">
    <location>
        <begin position="505"/>
        <end position="624"/>
    </location>
</feature>
<dbReference type="PANTHER" id="PTHR30329:SF21">
    <property type="entry name" value="LIPOPROTEIN YIAD-RELATED"/>
    <property type="match status" value="1"/>
</dbReference>
<dbReference type="SUPFAM" id="SSF49464">
    <property type="entry name" value="Carboxypeptidase regulatory domain-like"/>
    <property type="match status" value="1"/>
</dbReference>